<dbReference type="GO" id="GO:0008374">
    <property type="term" value="F:O-acyltransferase activity"/>
    <property type="evidence" value="ECO:0007669"/>
    <property type="project" value="InterPro"/>
</dbReference>
<dbReference type="InterPro" id="IPR029058">
    <property type="entry name" value="AB_hydrolase_fold"/>
</dbReference>
<protein>
    <recommendedName>
        <fullName evidence="4">Lecithin-cholesterol acyltransferase-like 1</fullName>
    </recommendedName>
</protein>
<dbReference type="EMBL" id="CM027681">
    <property type="protein sequence ID" value="KAG0542799.1"/>
    <property type="molecule type" value="Genomic_DNA"/>
</dbReference>
<proteinExistence type="predicted"/>
<dbReference type="AlphaFoldDB" id="A0A921USH9"/>
<dbReference type="Gramene" id="EER96329">
    <property type="protein sequence ID" value="EER96329"/>
    <property type="gene ID" value="SORBI_3002G128600"/>
</dbReference>
<dbReference type="SUPFAM" id="SSF53474">
    <property type="entry name" value="alpha/beta-Hydrolases"/>
    <property type="match status" value="1"/>
</dbReference>
<gene>
    <name evidence="2" type="ORF">BDA96_02G134900</name>
</gene>
<dbReference type="GO" id="GO:0006629">
    <property type="term" value="P:lipid metabolic process"/>
    <property type="evidence" value="ECO:0007669"/>
    <property type="project" value="InterPro"/>
</dbReference>
<evidence type="ECO:0000256" key="1">
    <source>
        <dbReference type="SAM" id="SignalP"/>
    </source>
</evidence>
<sequence>MALSTPLVLPLLLLVLVLPPALRDYLSAGHLDAGVVGSELHLHPVILLPGMGCSDLEARLTEAYRPSEPRCGAMKGKGWFELWKNASDLADHDYVHCFLEQMRLVYDPSTNDYRNLPGVETRVPNFGSTTAFSQKIPLKSDWCLGKLKHVLENKGYREGDTMFGAPYDFRYAPPAPGQTSQVYSRYFKELTELVEAASERKRKKAVILGHSFGGMVALEFVRNAPLPWRNQYIHHLVLVAPTLSTGFMEPLSNFASGTNILFVPTTPPPTPPPAPLRLTTRAMWRSFESAIMNFPSPAVFGRSRPLVVTRERNYTARDMERFLSAVGFGEAVEPFRRRAVPKMDNFVAPMVPMTYINGVGNRTPLQLGYWDDDFDASPETVVYGDGDGKINLVSVLAFEEEMGRQPGQREQFRSIKINKAQHSSIVTDDFALDNVIQEILEVNRQSPS</sequence>
<dbReference type="OrthoDB" id="599078at2759"/>
<evidence type="ECO:0000313" key="3">
    <source>
        <dbReference type="Proteomes" id="UP000807115"/>
    </source>
</evidence>
<reference evidence="2" key="1">
    <citation type="journal article" date="2019" name="BMC Genomics">
        <title>A new reference genome for Sorghum bicolor reveals high levels of sequence similarity between sweet and grain genotypes: implications for the genetics of sugar metabolism.</title>
        <authorList>
            <person name="Cooper E.A."/>
            <person name="Brenton Z.W."/>
            <person name="Flinn B.S."/>
            <person name="Jenkins J."/>
            <person name="Shu S."/>
            <person name="Flowers D."/>
            <person name="Luo F."/>
            <person name="Wang Y."/>
            <person name="Xia P."/>
            <person name="Barry K."/>
            <person name="Daum C."/>
            <person name="Lipzen A."/>
            <person name="Yoshinaga Y."/>
            <person name="Schmutz J."/>
            <person name="Saski C."/>
            <person name="Vermerris W."/>
            <person name="Kresovich S."/>
        </authorList>
    </citation>
    <scope>NUCLEOTIDE SEQUENCE</scope>
</reference>
<evidence type="ECO:0008006" key="4">
    <source>
        <dbReference type="Google" id="ProtNLM"/>
    </source>
</evidence>
<reference evidence="2" key="2">
    <citation type="submission" date="2020-10" db="EMBL/GenBank/DDBJ databases">
        <authorList>
            <person name="Cooper E.A."/>
            <person name="Brenton Z.W."/>
            <person name="Flinn B.S."/>
            <person name="Jenkins J."/>
            <person name="Shu S."/>
            <person name="Flowers D."/>
            <person name="Luo F."/>
            <person name="Wang Y."/>
            <person name="Xia P."/>
            <person name="Barry K."/>
            <person name="Daum C."/>
            <person name="Lipzen A."/>
            <person name="Yoshinaga Y."/>
            <person name="Schmutz J."/>
            <person name="Saski C."/>
            <person name="Vermerris W."/>
            <person name="Kresovich S."/>
        </authorList>
    </citation>
    <scope>NUCLEOTIDE SEQUENCE</scope>
</reference>
<comment type="caution">
    <text evidence="2">The sequence shown here is derived from an EMBL/GenBank/DDBJ whole genome shotgun (WGS) entry which is preliminary data.</text>
</comment>
<dbReference type="OMA" id="DAGRNEF"/>
<dbReference type="Pfam" id="PF02450">
    <property type="entry name" value="LCAT"/>
    <property type="match status" value="1"/>
</dbReference>
<dbReference type="PANTHER" id="PTHR11440">
    <property type="entry name" value="LECITHIN-CHOLESTEROL ACYLTRANSFERASE-RELATED"/>
    <property type="match status" value="1"/>
</dbReference>
<feature type="signal peptide" evidence="1">
    <location>
        <begin position="1"/>
        <end position="23"/>
    </location>
</feature>
<accession>A0A921USH9</accession>
<dbReference type="KEGG" id="sbi:8061656"/>
<dbReference type="Proteomes" id="UP000807115">
    <property type="component" value="Chromosome 2"/>
</dbReference>
<organism evidence="2 3">
    <name type="scientific">Sorghum bicolor</name>
    <name type="common">Sorghum</name>
    <name type="synonym">Sorghum vulgare</name>
    <dbReference type="NCBI Taxonomy" id="4558"/>
    <lineage>
        <taxon>Eukaryota</taxon>
        <taxon>Viridiplantae</taxon>
        <taxon>Streptophyta</taxon>
        <taxon>Embryophyta</taxon>
        <taxon>Tracheophyta</taxon>
        <taxon>Spermatophyta</taxon>
        <taxon>Magnoliopsida</taxon>
        <taxon>Liliopsida</taxon>
        <taxon>Poales</taxon>
        <taxon>Poaceae</taxon>
        <taxon>PACMAD clade</taxon>
        <taxon>Panicoideae</taxon>
        <taxon>Andropogonodae</taxon>
        <taxon>Andropogoneae</taxon>
        <taxon>Sorghinae</taxon>
        <taxon>Sorghum</taxon>
    </lineage>
</organism>
<dbReference type="InterPro" id="IPR003386">
    <property type="entry name" value="LACT/PDAT_acylTrfase"/>
</dbReference>
<evidence type="ECO:0000313" key="2">
    <source>
        <dbReference type="EMBL" id="KAG0542799.1"/>
    </source>
</evidence>
<feature type="chain" id="PRO_5038078099" description="Lecithin-cholesterol acyltransferase-like 1" evidence="1">
    <location>
        <begin position="24"/>
        <end position="448"/>
    </location>
</feature>
<dbReference type="Gene3D" id="3.40.50.1820">
    <property type="entry name" value="alpha/beta hydrolase"/>
    <property type="match status" value="1"/>
</dbReference>
<name>A0A921USH9_SORBI</name>
<keyword evidence="1" id="KW-0732">Signal</keyword>